<dbReference type="AlphaFoldDB" id="A0A0E9V2A1"/>
<proteinExistence type="predicted"/>
<accession>A0A0E9V2A1</accession>
<protein>
    <submittedName>
        <fullName evidence="1">Uncharacterized protein</fullName>
    </submittedName>
</protein>
<organism evidence="1">
    <name type="scientific">Anguilla anguilla</name>
    <name type="common">European freshwater eel</name>
    <name type="synonym">Muraena anguilla</name>
    <dbReference type="NCBI Taxonomy" id="7936"/>
    <lineage>
        <taxon>Eukaryota</taxon>
        <taxon>Metazoa</taxon>
        <taxon>Chordata</taxon>
        <taxon>Craniata</taxon>
        <taxon>Vertebrata</taxon>
        <taxon>Euteleostomi</taxon>
        <taxon>Actinopterygii</taxon>
        <taxon>Neopterygii</taxon>
        <taxon>Teleostei</taxon>
        <taxon>Anguilliformes</taxon>
        <taxon>Anguillidae</taxon>
        <taxon>Anguilla</taxon>
    </lineage>
</organism>
<sequence length="38" mass="4552">MNVRRHRGLVYKRVHLHPRRMSTHGPSPLDFAYIEKVP</sequence>
<evidence type="ECO:0000313" key="1">
    <source>
        <dbReference type="EMBL" id="JAH71368.1"/>
    </source>
</evidence>
<dbReference type="EMBL" id="GBXM01036149">
    <property type="protein sequence ID" value="JAH72428.1"/>
    <property type="molecule type" value="Transcribed_RNA"/>
</dbReference>
<reference evidence="1" key="1">
    <citation type="submission" date="2014-11" db="EMBL/GenBank/DDBJ databases">
        <authorList>
            <person name="Amaro Gonzalez C."/>
        </authorList>
    </citation>
    <scope>NUCLEOTIDE SEQUENCE</scope>
</reference>
<name>A0A0E9V2A1_ANGAN</name>
<reference evidence="1" key="2">
    <citation type="journal article" date="2015" name="Fish Shellfish Immunol.">
        <title>Early steps in the European eel (Anguilla anguilla)-Vibrio vulnificus interaction in the gills: Role of the RtxA13 toxin.</title>
        <authorList>
            <person name="Callol A."/>
            <person name="Pajuelo D."/>
            <person name="Ebbesson L."/>
            <person name="Teles M."/>
            <person name="MacKenzie S."/>
            <person name="Amaro C."/>
        </authorList>
    </citation>
    <scope>NUCLEOTIDE SEQUENCE</scope>
</reference>
<dbReference type="EMBL" id="GBXM01037209">
    <property type="protein sequence ID" value="JAH71368.1"/>
    <property type="molecule type" value="Transcribed_RNA"/>
</dbReference>